<dbReference type="InterPro" id="IPR023299">
    <property type="entry name" value="ATPase_P-typ_cyto_dom_N"/>
</dbReference>
<dbReference type="AlphaFoldDB" id="A0A3S5APW2"/>
<gene>
    <name evidence="1" type="ORF">PXEA_LOCUS28352</name>
</gene>
<dbReference type="SUPFAM" id="SSF81660">
    <property type="entry name" value="Metal cation-transporting ATPase, ATP-binding domain N"/>
    <property type="match status" value="1"/>
</dbReference>
<protein>
    <submittedName>
        <fullName evidence="1">Uncharacterized protein</fullName>
    </submittedName>
</protein>
<evidence type="ECO:0000313" key="2">
    <source>
        <dbReference type="Proteomes" id="UP000784294"/>
    </source>
</evidence>
<organism evidence="1 2">
    <name type="scientific">Protopolystoma xenopodis</name>
    <dbReference type="NCBI Taxonomy" id="117903"/>
    <lineage>
        <taxon>Eukaryota</taxon>
        <taxon>Metazoa</taxon>
        <taxon>Spiralia</taxon>
        <taxon>Lophotrochozoa</taxon>
        <taxon>Platyhelminthes</taxon>
        <taxon>Monogenea</taxon>
        <taxon>Polyopisthocotylea</taxon>
        <taxon>Polystomatidea</taxon>
        <taxon>Polystomatidae</taxon>
        <taxon>Protopolystoma</taxon>
    </lineage>
</organism>
<evidence type="ECO:0000313" key="1">
    <source>
        <dbReference type="EMBL" id="VEL34912.1"/>
    </source>
</evidence>
<proteinExistence type="predicted"/>
<dbReference type="Gene3D" id="3.40.1110.10">
    <property type="entry name" value="Calcium-transporting ATPase, cytoplasmic domain N"/>
    <property type="match status" value="1"/>
</dbReference>
<reference evidence="1" key="1">
    <citation type="submission" date="2018-11" db="EMBL/GenBank/DDBJ databases">
        <authorList>
            <consortium name="Pathogen Informatics"/>
        </authorList>
    </citation>
    <scope>NUCLEOTIDE SEQUENCE</scope>
</reference>
<accession>A0A3S5APW2</accession>
<sequence>MLPYATFLLRFPVITLEGEPLRYRQLDVLEFDSERKCMSVVLQAVSDPEDSSPALDPTQPVLVLCKGAETSILSRVIRQLKAYPLSTLRLSFIFISPNRIGYLLLPSSLLWMEPILFCTFKPVSLQ</sequence>
<dbReference type="EMBL" id="CAAALY010248670">
    <property type="protein sequence ID" value="VEL34912.1"/>
    <property type="molecule type" value="Genomic_DNA"/>
</dbReference>
<dbReference type="GO" id="GO:0000166">
    <property type="term" value="F:nucleotide binding"/>
    <property type="evidence" value="ECO:0007669"/>
    <property type="project" value="InterPro"/>
</dbReference>
<comment type="caution">
    <text evidence="1">The sequence shown here is derived from an EMBL/GenBank/DDBJ whole genome shotgun (WGS) entry which is preliminary data.</text>
</comment>
<dbReference type="Proteomes" id="UP000784294">
    <property type="component" value="Unassembled WGS sequence"/>
</dbReference>
<dbReference type="OrthoDB" id="10661581at2759"/>
<name>A0A3S5APW2_9PLAT</name>
<keyword evidence="2" id="KW-1185">Reference proteome</keyword>